<dbReference type="InterPro" id="IPR014757">
    <property type="entry name" value="Tscrpt_reg_IclR_C"/>
</dbReference>
<dbReference type="GO" id="GO:0003677">
    <property type="term" value="F:DNA binding"/>
    <property type="evidence" value="ECO:0007669"/>
    <property type="project" value="UniProtKB-KW"/>
</dbReference>
<evidence type="ECO:0000256" key="1">
    <source>
        <dbReference type="ARBA" id="ARBA00023015"/>
    </source>
</evidence>
<dbReference type="Pfam" id="PF09339">
    <property type="entry name" value="HTH_IclR"/>
    <property type="match status" value="1"/>
</dbReference>
<accession>A0A839XVE9</accession>
<evidence type="ECO:0000313" key="7">
    <source>
        <dbReference type="Proteomes" id="UP000564573"/>
    </source>
</evidence>
<feature type="domain" description="IclR-ED" evidence="5">
    <location>
        <begin position="85"/>
        <end position="285"/>
    </location>
</feature>
<comment type="caution">
    <text evidence="6">The sequence shown here is derived from an EMBL/GenBank/DDBJ whole genome shotgun (WGS) entry which is preliminary data.</text>
</comment>
<dbReference type="SUPFAM" id="SSF55781">
    <property type="entry name" value="GAF domain-like"/>
    <property type="match status" value="1"/>
</dbReference>
<keyword evidence="1" id="KW-0805">Transcription regulation</keyword>
<dbReference type="Proteomes" id="UP000564573">
    <property type="component" value="Unassembled WGS sequence"/>
</dbReference>
<dbReference type="Gene3D" id="3.30.450.40">
    <property type="match status" value="1"/>
</dbReference>
<dbReference type="InterPro" id="IPR050707">
    <property type="entry name" value="HTH_MetabolicPath_Reg"/>
</dbReference>
<evidence type="ECO:0000259" key="5">
    <source>
        <dbReference type="PROSITE" id="PS51078"/>
    </source>
</evidence>
<dbReference type="PROSITE" id="PS51077">
    <property type="entry name" value="HTH_ICLR"/>
    <property type="match status" value="1"/>
</dbReference>
<proteinExistence type="predicted"/>
<dbReference type="PANTHER" id="PTHR30136:SF24">
    <property type="entry name" value="HTH-TYPE TRANSCRIPTIONAL REPRESSOR ALLR"/>
    <property type="match status" value="1"/>
</dbReference>
<dbReference type="Pfam" id="PF01614">
    <property type="entry name" value="IclR_C"/>
    <property type="match status" value="1"/>
</dbReference>
<dbReference type="InterPro" id="IPR036388">
    <property type="entry name" value="WH-like_DNA-bd_sf"/>
</dbReference>
<gene>
    <name evidence="6" type="ORF">FB384_003417</name>
</gene>
<dbReference type="PANTHER" id="PTHR30136">
    <property type="entry name" value="HELIX-TURN-HELIX TRANSCRIPTIONAL REGULATOR, ICLR FAMILY"/>
    <property type="match status" value="1"/>
</dbReference>
<protein>
    <submittedName>
        <fullName evidence="6">DNA-binding IclR family transcriptional regulator</fullName>
    </submittedName>
</protein>
<keyword evidence="7" id="KW-1185">Reference proteome</keyword>
<name>A0A839XVE9_9PSEU</name>
<keyword evidence="3" id="KW-0804">Transcription</keyword>
<dbReference type="SUPFAM" id="SSF46785">
    <property type="entry name" value="Winged helix' DNA-binding domain"/>
    <property type="match status" value="1"/>
</dbReference>
<dbReference type="InterPro" id="IPR029016">
    <property type="entry name" value="GAF-like_dom_sf"/>
</dbReference>
<dbReference type="AlphaFoldDB" id="A0A839XVE9"/>
<evidence type="ECO:0000256" key="2">
    <source>
        <dbReference type="ARBA" id="ARBA00023125"/>
    </source>
</evidence>
<evidence type="ECO:0000256" key="3">
    <source>
        <dbReference type="ARBA" id="ARBA00023163"/>
    </source>
</evidence>
<dbReference type="GO" id="GO:0003700">
    <property type="term" value="F:DNA-binding transcription factor activity"/>
    <property type="evidence" value="ECO:0007669"/>
    <property type="project" value="TreeGrafter"/>
</dbReference>
<feature type="domain" description="HTH iclR-type" evidence="4">
    <location>
        <begin position="23"/>
        <end position="84"/>
    </location>
</feature>
<dbReference type="SMART" id="SM00346">
    <property type="entry name" value="HTH_ICLR"/>
    <property type="match status" value="1"/>
</dbReference>
<evidence type="ECO:0000259" key="4">
    <source>
        <dbReference type="PROSITE" id="PS51077"/>
    </source>
</evidence>
<dbReference type="GO" id="GO:0045892">
    <property type="term" value="P:negative regulation of DNA-templated transcription"/>
    <property type="evidence" value="ECO:0007669"/>
    <property type="project" value="TreeGrafter"/>
</dbReference>
<dbReference type="Gene3D" id="1.10.10.10">
    <property type="entry name" value="Winged helix-like DNA-binding domain superfamily/Winged helix DNA-binding domain"/>
    <property type="match status" value="1"/>
</dbReference>
<evidence type="ECO:0000313" key="6">
    <source>
        <dbReference type="EMBL" id="MBB3664513.1"/>
    </source>
</evidence>
<dbReference type="RefSeq" id="WP_183784259.1">
    <property type="nucleotide sequence ID" value="NZ_JACIBS010000001.1"/>
</dbReference>
<reference evidence="6 7" key="1">
    <citation type="submission" date="2020-08" db="EMBL/GenBank/DDBJ databases">
        <title>Sequencing the genomes of 1000 actinobacteria strains.</title>
        <authorList>
            <person name="Klenk H.-P."/>
        </authorList>
    </citation>
    <scope>NUCLEOTIDE SEQUENCE [LARGE SCALE GENOMIC DNA]</scope>
    <source>
        <strain evidence="6 7">DSM 45267</strain>
    </source>
</reference>
<dbReference type="PROSITE" id="PS51078">
    <property type="entry name" value="ICLR_ED"/>
    <property type="match status" value="1"/>
</dbReference>
<keyword evidence="2 6" id="KW-0238">DNA-binding</keyword>
<dbReference type="InterPro" id="IPR036390">
    <property type="entry name" value="WH_DNA-bd_sf"/>
</dbReference>
<dbReference type="InterPro" id="IPR005471">
    <property type="entry name" value="Tscrpt_reg_IclR_N"/>
</dbReference>
<dbReference type="EMBL" id="JACIBS010000001">
    <property type="protein sequence ID" value="MBB3664513.1"/>
    <property type="molecule type" value="Genomic_DNA"/>
</dbReference>
<organism evidence="6 7">
    <name type="scientific">Prauserella sediminis</name>
    <dbReference type="NCBI Taxonomy" id="577680"/>
    <lineage>
        <taxon>Bacteria</taxon>
        <taxon>Bacillati</taxon>
        <taxon>Actinomycetota</taxon>
        <taxon>Actinomycetes</taxon>
        <taxon>Pseudonocardiales</taxon>
        <taxon>Pseudonocardiaceae</taxon>
        <taxon>Prauserella</taxon>
        <taxon>Prauserella salsuginis group</taxon>
    </lineage>
</organism>
<sequence length="285" mass="30206">MTAEDHRGNADPGDDAGAEGTVLQTLARGLSVLEAVAERNGSATPKSLARQLGLKQATCYHLLRTLRAEGYVIRLPGGQFDVGPRGLALGKNLSARTAPSPDIAAILARLHNKTGETAYVCGWFHGTILHQQVISGQQSLIVKNLDVGYVGNMHARASCQAILAYLPTSRVTTMFEGTPLTKLTDNTIGTFDDLLEELGTIRRREYALDIEAFAIDVCCVAAPFFDPSGAPAGSFTVSVPVSRFARARGSLVKEVREAGAMATHLLRTGRLSPPGVTPPSEAAAE</sequence>